<dbReference type="AlphaFoldDB" id="A0AAE4BBH3"/>
<gene>
    <name evidence="1" type="ORF">FO508_19095</name>
</gene>
<protein>
    <submittedName>
        <fullName evidence="1">Uncharacterized protein</fullName>
    </submittedName>
</protein>
<accession>A0AAE4BBH3</accession>
<sequence length="136" mass="15244">GSKATDKVQKRDMDILDESGNVCVRMKGLSFRAAEGGSGSAESDQTLATLMFEEKWVPKDFKKESPEPHYERHIVMLCDMNGLSKDRIESRMTGAECIVLESFREGLAERFQDYAEQALETVQGLLKSRPQGNVLI</sequence>
<organism evidence="1 2">
    <name type="scientific">Bacillus pumilus</name>
    <name type="common">Bacillus mesentericus</name>
    <dbReference type="NCBI Taxonomy" id="1408"/>
    <lineage>
        <taxon>Bacteria</taxon>
        <taxon>Bacillati</taxon>
        <taxon>Bacillota</taxon>
        <taxon>Bacilli</taxon>
        <taxon>Bacillales</taxon>
        <taxon>Bacillaceae</taxon>
        <taxon>Bacillus</taxon>
    </lineage>
</organism>
<dbReference type="Gene3D" id="3.40.50.720">
    <property type="entry name" value="NAD(P)-binding Rossmann-like Domain"/>
    <property type="match status" value="1"/>
</dbReference>
<evidence type="ECO:0000313" key="2">
    <source>
        <dbReference type="Proteomes" id="UP001182042"/>
    </source>
</evidence>
<name>A0AAE4BBH3_BACPU</name>
<reference evidence="1" key="1">
    <citation type="submission" date="2019-07" db="EMBL/GenBank/DDBJ databases">
        <title>Phylogenomic Reclassification of ATCC Bacillus Strains and Various Taxa within the Genus Bacillus.</title>
        <authorList>
            <person name="Riojas M.A."/>
            <person name="Frank A.M."/>
            <person name="Fenn S.L."/>
            <person name="King S."/>
            <person name="Brower S."/>
            <person name="Hazbon M.H."/>
        </authorList>
    </citation>
    <scope>NUCLEOTIDE SEQUENCE</scope>
    <source>
        <strain evidence="1">ATCC 27142</strain>
    </source>
</reference>
<comment type="caution">
    <text evidence="1">The sequence shown here is derived from an EMBL/GenBank/DDBJ whole genome shotgun (WGS) entry which is preliminary data.</text>
</comment>
<evidence type="ECO:0000313" key="1">
    <source>
        <dbReference type="EMBL" id="MDR4252399.1"/>
    </source>
</evidence>
<proteinExistence type="predicted"/>
<feature type="non-terminal residue" evidence="1">
    <location>
        <position position="136"/>
    </location>
</feature>
<dbReference type="EMBL" id="VKQA01000076">
    <property type="protein sequence ID" value="MDR4252399.1"/>
    <property type="molecule type" value="Genomic_DNA"/>
</dbReference>
<dbReference type="RefSeq" id="WP_309416427.1">
    <property type="nucleotide sequence ID" value="NZ_VKQA01000076.1"/>
</dbReference>
<dbReference type="Proteomes" id="UP001182042">
    <property type="component" value="Unassembled WGS sequence"/>
</dbReference>
<feature type="non-terminal residue" evidence="1">
    <location>
        <position position="1"/>
    </location>
</feature>